<organism evidence="1 2">
    <name type="scientific">Brachionus plicatilis</name>
    <name type="common">Marine rotifer</name>
    <name type="synonym">Brachionus muelleri</name>
    <dbReference type="NCBI Taxonomy" id="10195"/>
    <lineage>
        <taxon>Eukaryota</taxon>
        <taxon>Metazoa</taxon>
        <taxon>Spiralia</taxon>
        <taxon>Gnathifera</taxon>
        <taxon>Rotifera</taxon>
        <taxon>Eurotatoria</taxon>
        <taxon>Monogononta</taxon>
        <taxon>Pseudotrocha</taxon>
        <taxon>Ploima</taxon>
        <taxon>Brachionidae</taxon>
        <taxon>Brachionus</taxon>
    </lineage>
</organism>
<reference evidence="1 2" key="1">
    <citation type="journal article" date="2018" name="Sci. Rep.">
        <title>Genomic signatures of local adaptation to the degree of environmental predictability in rotifers.</title>
        <authorList>
            <person name="Franch-Gras L."/>
            <person name="Hahn C."/>
            <person name="Garcia-Roger E.M."/>
            <person name="Carmona M.J."/>
            <person name="Serra M."/>
            <person name="Gomez A."/>
        </authorList>
    </citation>
    <scope>NUCLEOTIDE SEQUENCE [LARGE SCALE GENOMIC DNA]</scope>
    <source>
        <strain evidence="1">HYR1</strain>
    </source>
</reference>
<gene>
    <name evidence="1" type="ORF">BpHYR1_030375</name>
</gene>
<evidence type="ECO:0000313" key="2">
    <source>
        <dbReference type="Proteomes" id="UP000276133"/>
    </source>
</evidence>
<comment type="caution">
    <text evidence="1">The sequence shown here is derived from an EMBL/GenBank/DDBJ whole genome shotgun (WGS) entry which is preliminary data.</text>
</comment>
<proteinExistence type="predicted"/>
<dbReference type="Proteomes" id="UP000276133">
    <property type="component" value="Unassembled WGS sequence"/>
</dbReference>
<protein>
    <submittedName>
        <fullName evidence="1">Uncharacterized protein</fullName>
    </submittedName>
</protein>
<dbReference type="EMBL" id="REGN01000584">
    <property type="protein sequence ID" value="RNA40847.1"/>
    <property type="molecule type" value="Genomic_DNA"/>
</dbReference>
<dbReference type="AlphaFoldDB" id="A0A3M7SYQ0"/>
<evidence type="ECO:0000313" key="1">
    <source>
        <dbReference type="EMBL" id="RNA40847.1"/>
    </source>
</evidence>
<sequence>MDFDLIFGFYNLINRIYSIDTFSDRELNALYSELFIENLIKICIKIFFFLIFWRVFDHADHEHELCFGQKSLGWAWQSIFVAKEVSKKVPLCLFRKQQRSLAI</sequence>
<accession>A0A3M7SYQ0</accession>
<name>A0A3M7SYQ0_BRAPC</name>
<keyword evidence="2" id="KW-1185">Reference proteome</keyword>